<dbReference type="InterPro" id="IPR050596">
    <property type="entry name" value="AspAT/PAT-like"/>
</dbReference>
<evidence type="ECO:0000256" key="3">
    <source>
        <dbReference type="ARBA" id="ARBA00022576"/>
    </source>
</evidence>
<dbReference type="GO" id="GO:0030170">
    <property type="term" value="F:pyridoxal phosphate binding"/>
    <property type="evidence" value="ECO:0007669"/>
    <property type="project" value="InterPro"/>
</dbReference>
<evidence type="ECO:0000313" key="7">
    <source>
        <dbReference type="EMBL" id="XDQ78192.1"/>
    </source>
</evidence>
<name>A0AB39TCP3_9ACTN</name>
<keyword evidence="4" id="KW-0808">Transferase</keyword>
<sequence>MTQASLFRMLDLHEEIERERQRPGGRLFVSDYNGGHPFVADYLGPLADTPPHRLTDVTRYAALDEDHALRAKIARLHSRWDGVAIGPEQVIPAAGSSGLLGTFCTWLRLTGVRRVHYLPPVYYKFAYFFRQFGIEPVPVSPLHAHQPGFTAELPDERSVLLLTDPLWYTGRPVPAGLLARIAEWQLATGSTVFVDGTFQYLRWDGGRREESAALPADLTLRLVCPTKSLSIHGYRCAHLITPAALREPLAELHLNLHGDATAADRLFAHRAADLMLDGEGNRRLIEHVRANHRRLLAGGALLADSPVDTGYFLFARPAAPADRLLALDQRHFELTGHEGFVRINLLNEPALEGLRTLGILGTIGTPGTNTRGALSAG</sequence>
<dbReference type="SUPFAM" id="SSF53383">
    <property type="entry name" value="PLP-dependent transferases"/>
    <property type="match status" value="1"/>
</dbReference>
<keyword evidence="5" id="KW-0663">Pyridoxal phosphate</keyword>
<evidence type="ECO:0000256" key="2">
    <source>
        <dbReference type="ARBA" id="ARBA00007441"/>
    </source>
</evidence>
<dbReference type="PANTHER" id="PTHR46383:SF1">
    <property type="entry name" value="ASPARTATE AMINOTRANSFERASE"/>
    <property type="match status" value="1"/>
</dbReference>
<dbReference type="InterPro" id="IPR015421">
    <property type="entry name" value="PyrdxlP-dep_Trfase_major"/>
</dbReference>
<dbReference type="Pfam" id="PF00155">
    <property type="entry name" value="Aminotran_1_2"/>
    <property type="match status" value="1"/>
</dbReference>
<dbReference type="EMBL" id="CP163445">
    <property type="protein sequence ID" value="XDQ78192.1"/>
    <property type="molecule type" value="Genomic_DNA"/>
</dbReference>
<feature type="domain" description="Aminotransferase class I/classII large" evidence="6">
    <location>
        <begin position="56"/>
        <end position="296"/>
    </location>
</feature>
<comment type="cofactor">
    <cofactor evidence="1">
        <name>pyridoxal 5'-phosphate</name>
        <dbReference type="ChEBI" id="CHEBI:597326"/>
    </cofactor>
</comment>
<dbReference type="InterPro" id="IPR015424">
    <property type="entry name" value="PyrdxlP-dep_Trfase"/>
</dbReference>
<dbReference type="GO" id="GO:0006520">
    <property type="term" value="P:amino acid metabolic process"/>
    <property type="evidence" value="ECO:0007669"/>
    <property type="project" value="InterPro"/>
</dbReference>
<dbReference type="AlphaFoldDB" id="A0AB39TCP3"/>
<dbReference type="InterPro" id="IPR004839">
    <property type="entry name" value="Aminotransferase_I/II_large"/>
</dbReference>
<evidence type="ECO:0000256" key="1">
    <source>
        <dbReference type="ARBA" id="ARBA00001933"/>
    </source>
</evidence>
<evidence type="ECO:0000259" key="6">
    <source>
        <dbReference type="Pfam" id="PF00155"/>
    </source>
</evidence>
<evidence type="ECO:0000256" key="4">
    <source>
        <dbReference type="ARBA" id="ARBA00022679"/>
    </source>
</evidence>
<comment type="similarity">
    <text evidence="2">Belongs to the class-I pyridoxal-phosphate-dependent aminotransferase family.</text>
</comment>
<evidence type="ECO:0000256" key="5">
    <source>
        <dbReference type="ARBA" id="ARBA00022898"/>
    </source>
</evidence>
<gene>
    <name evidence="7" type="ORF">AB2U05_06745</name>
</gene>
<accession>A0AB39TCP3</accession>
<reference evidence="7" key="1">
    <citation type="submission" date="2024-07" db="EMBL/GenBank/DDBJ databases">
        <authorList>
            <person name="Yu S.T."/>
        </authorList>
    </citation>
    <scope>NUCLEOTIDE SEQUENCE</scope>
    <source>
        <strain evidence="7">Y1</strain>
    </source>
</reference>
<proteinExistence type="inferred from homology"/>
<dbReference type="Gene3D" id="3.40.640.10">
    <property type="entry name" value="Type I PLP-dependent aspartate aminotransferase-like (Major domain)"/>
    <property type="match status" value="1"/>
</dbReference>
<protein>
    <submittedName>
        <fullName evidence="7">Aminotransferase class I/II-fold pyridoxal phosphate-dependent enzyme</fullName>
    </submittedName>
</protein>
<dbReference type="GO" id="GO:0008483">
    <property type="term" value="F:transaminase activity"/>
    <property type="evidence" value="ECO:0007669"/>
    <property type="project" value="UniProtKB-KW"/>
</dbReference>
<keyword evidence="3 7" id="KW-0032">Aminotransferase</keyword>
<organism evidence="7">
    <name type="scientific">Streptomyces sp. Y1</name>
    <dbReference type="NCBI Taxonomy" id="3238634"/>
    <lineage>
        <taxon>Bacteria</taxon>
        <taxon>Bacillati</taxon>
        <taxon>Actinomycetota</taxon>
        <taxon>Actinomycetes</taxon>
        <taxon>Kitasatosporales</taxon>
        <taxon>Streptomycetaceae</taxon>
        <taxon>Streptomyces</taxon>
    </lineage>
</organism>
<dbReference type="RefSeq" id="WP_369182713.1">
    <property type="nucleotide sequence ID" value="NZ_CP163445.1"/>
</dbReference>
<dbReference type="PANTHER" id="PTHR46383">
    <property type="entry name" value="ASPARTATE AMINOTRANSFERASE"/>
    <property type="match status" value="1"/>
</dbReference>